<evidence type="ECO:0000313" key="2">
    <source>
        <dbReference type="Proteomes" id="UP000184612"/>
    </source>
</evidence>
<dbReference type="EMBL" id="FRFD01000018">
    <property type="protein sequence ID" value="SHO54132.1"/>
    <property type="molecule type" value="Genomic_DNA"/>
</dbReference>
<proteinExistence type="predicted"/>
<keyword evidence="2" id="KW-1185">Reference proteome</keyword>
<dbReference type="RefSeq" id="WP_139243492.1">
    <property type="nucleotide sequence ID" value="NZ_FRFD01000018.1"/>
</dbReference>
<reference evidence="1 2" key="1">
    <citation type="submission" date="2016-12" db="EMBL/GenBank/DDBJ databases">
        <authorList>
            <person name="Song W.-J."/>
            <person name="Kurnit D.M."/>
        </authorList>
    </citation>
    <scope>NUCLEOTIDE SEQUENCE [LARGE SCALE GENOMIC DNA]</scope>
    <source>
        <strain evidence="1 2">DSM 12503</strain>
    </source>
</reference>
<dbReference type="PANTHER" id="PTHR35866:SF1">
    <property type="entry name" value="YKGJ FAMILY CYSTEINE CLUSTER PROTEIN"/>
    <property type="match status" value="1"/>
</dbReference>
<accession>A0A1M7YND3</accession>
<name>A0A1M7YND3_9FIRM</name>
<dbReference type="Proteomes" id="UP000184612">
    <property type="component" value="Unassembled WGS sequence"/>
</dbReference>
<sequence length="244" mass="28368">MSKQIHEMSFEEISKLQTLGLDDTFPFTCKACGKCCKNRRDIVLTPFDVFRIAGYLGRTPEEIISRYCKVYEGQDSHFPIVWLAPVPPDNACPFLRNKRCFVHNAKPVVCRVYPLARIYQVSGESKYYLNGSSCSHEPKPVAVREWIGDIATEESEQAGRVWTDGLMCLLPAIHPDKLGHREDREQILRAVFAYLWLPYDTKEAYTPQLKRNLWLLKEYLQEHFGIKVPQTEEFLSSLKERYEK</sequence>
<evidence type="ECO:0000313" key="1">
    <source>
        <dbReference type="EMBL" id="SHO54132.1"/>
    </source>
</evidence>
<protein>
    <recommendedName>
        <fullName evidence="3">YkgJ family cysteine cluster protein</fullName>
    </recommendedName>
</protein>
<dbReference type="STRING" id="1121345.SAMN02745217_04587"/>
<dbReference type="OrthoDB" id="9810361at2"/>
<dbReference type="Pfam" id="PF03692">
    <property type="entry name" value="CxxCxxCC"/>
    <property type="match status" value="1"/>
</dbReference>
<gene>
    <name evidence="1" type="ORF">SAMN02745217_04587</name>
</gene>
<organism evidence="1 2">
    <name type="scientific">Anaerocolumna xylanovorans DSM 12503</name>
    <dbReference type="NCBI Taxonomy" id="1121345"/>
    <lineage>
        <taxon>Bacteria</taxon>
        <taxon>Bacillati</taxon>
        <taxon>Bacillota</taxon>
        <taxon>Clostridia</taxon>
        <taxon>Lachnospirales</taxon>
        <taxon>Lachnospiraceae</taxon>
        <taxon>Anaerocolumna</taxon>
    </lineage>
</organism>
<evidence type="ECO:0008006" key="3">
    <source>
        <dbReference type="Google" id="ProtNLM"/>
    </source>
</evidence>
<dbReference type="InterPro" id="IPR005358">
    <property type="entry name" value="Puta_zinc/iron-chelating_dom"/>
</dbReference>
<dbReference type="PANTHER" id="PTHR35866">
    <property type="entry name" value="PUTATIVE-RELATED"/>
    <property type="match status" value="1"/>
</dbReference>
<dbReference type="AlphaFoldDB" id="A0A1M7YND3"/>